<dbReference type="RefSeq" id="WP_282212799.1">
    <property type="nucleotide sequence ID" value="NZ_CP118247.1"/>
</dbReference>
<dbReference type="InterPro" id="IPR050879">
    <property type="entry name" value="Acyltransferase_3"/>
</dbReference>
<dbReference type="PANTHER" id="PTHR23028:SF134">
    <property type="entry name" value="PUTATIVE (AFU_ORTHOLOGUE AFUA_4G08520)-RELATED"/>
    <property type="match status" value="1"/>
</dbReference>
<evidence type="ECO:0000313" key="4">
    <source>
        <dbReference type="EMBL" id="WDR07286.1"/>
    </source>
</evidence>
<feature type="transmembrane region" description="Helical" evidence="2">
    <location>
        <begin position="87"/>
        <end position="111"/>
    </location>
</feature>
<organism evidence="4 5">
    <name type="scientific">Devosia rhodophyticola</name>
    <dbReference type="NCBI Taxonomy" id="3026423"/>
    <lineage>
        <taxon>Bacteria</taxon>
        <taxon>Pseudomonadati</taxon>
        <taxon>Pseudomonadota</taxon>
        <taxon>Alphaproteobacteria</taxon>
        <taxon>Hyphomicrobiales</taxon>
        <taxon>Devosiaceae</taxon>
        <taxon>Devosia</taxon>
    </lineage>
</organism>
<evidence type="ECO:0000313" key="5">
    <source>
        <dbReference type="Proteomes" id="UP001222118"/>
    </source>
</evidence>
<evidence type="ECO:0000256" key="2">
    <source>
        <dbReference type="SAM" id="Phobius"/>
    </source>
</evidence>
<keyword evidence="2" id="KW-0472">Membrane</keyword>
<dbReference type="Proteomes" id="UP001222118">
    <property type="component" value="Chromosome"/>
</dbReference>
<feature type="transmembrane region" description="Helical" evidence="2">
    <location>
        <begin position="356"/>
        <end position="378"/>
    </location>
</feature>
<feature type="transmembrane region" description="Helical" evidence="2">
    <location>
        <begin position="36"/>
        <end position="55"/>
    </location>
</feature>
<name>A0ABY7Z0Z8_9HYPH</name>
<gene>
    <name evidence="4" type="ORF">PSQ90_07665</name>
</gene>
<keyword evidence="4" id="KW-0012">Acyltransferase</keyword>
<keyword evidence="5" id="KW-1185">Reference proteome</keyword>
<keyword evidence="2" id="KW-0812">Transmembrane</keyword>
<keyword evidence="2" id="KW-1133">Transmembrane helix</keyword>
<feature type="transmembrane region" description="Helical" evidence="2">
    <location>
        <begin position="204"/>
        <end position="224"/>
    </location>
</feature>
<dbReference type="EMBL" id="CP118247">
    <property type="protein sequence ID" value="WDR07286.1"/>
    <property type="molecule type" value="Genomic_DNA"/>
</dbReference>
<proteinExistence type="predicted"/>
<sequence>MGRTMNESAQIHMHPNRETTQTGSAKRVKIEFANTLRGVAAMLVLISHYLGVFWTNRDAVSRYTLLPPLPKNFSTPTLVEWLHFSPWINWGALGVGLFFLISGFVIPFSLLNRNRFSFAIARAFRLLPTYAAGFTVTLIILFLGTNLSGIEWPFSNPDIMIHYIPGLRDHFQTPNIDGIIWTLEVEVKFYIVAAILSSFFINKTFVIVLMPLILTVFQKSYFIVEPTLESWHPMIAWVARPFALSAQFMCLMFIGATLHLLFTKKISRYVVFPSILVHYILFSYLWSDFQSNESIGAFLGYSASIPIFFICMRLGEYFRPHPITAFFADISYPLYVVHAVAGYILMYALLLRGWDYVPAILAATLSSVAIATAIHHVIELPSQAVGRRYARRIGYRKRRFEH</sequence>
<dbReference type="InterPro" id="IPR002656">
    <property type="entry name" value="Acyl_transf_3_dom"/>
</dbReference>
<accession>A0ABY7Z0Z8</accession>
<dbReference type="GO" id="GO:0016746">
    <property type="term" value="F:acyltransferase activity"/>
    <property type="evidence" value="ECO:0007669"/>
    <property type="project" value="UniProtKB-KW"/>
</dbReference>
<dbReference type="Pfam" id="PF01757">
    <property type="entry name" value="Acyl_transf_3"/>
    <property type="match status" value="1"/>
</dbReference>
<feature type="region of interest" description="Disordered" evidence="1">
    <location>
        <begin position="1"/>
        <end position="24"/>
    </location>
</feature>
<feature type="transmembrane region" description="Helical" evidence="2">
    <location>
        <begin position="298"/>
        <end position="318"/>
    </location>
</feature>
<feature type="transmembrane region" description="Helical" evidence="2">
    <location>
        <begin position="244"/>
        <end position="262"/>
    </location>
</feature>
<reference evidence="4 5" key="1">
    <citation type="submission" date="2023-02" db="EMBL/GenBank/DDBJ databases">
        <title>Devosia chondri sp. nov., isolated from the phycosphere of marine algae.</title>
        <authorList>
            <person name="Kim J.M."/>
            <person name="Lee J.K."/>
            <person name="Choi B.J."/>
            <person name="Bayburt H."/>
            <person name="Jeon C.O."/>
        </authorList>
    </citation>
    <scope>NUCLEOTIDE SEQUENCE [LARGE SCALE GENOMIC DNA]</scope>
    <source>
        <strain evidence="4 5">G2-5</strain>
    </source>
</reference>
<feature type="transmembrane region" description="Helical" evidence="2">
    <location>
        <begin position="123"/>
        <end position="144"/>
    </location>
</feature>
<protein>
    <submittedName>
        <fullName evidence="4">Acyltransferase</fullName>
    </submittedName>
</protein>
<feature type="transmembrane region" description="Helical" evidence="2">
    <location>
        <begin position="178"/>
        <end position="197"/>
    </location>
</feature>
<dbReference type="PANTHER" id="PTHR23028">
    <property type="entry name" value="ACETYLTRANSFERASE"/>
    <property type="match status" value="1"/>
</dbReference>
<feature type="domain" description="Acyltransferase 3" evidence="3">
    <location>
        <begin position="33"/>
        <end position="375"/>
    </location>
</feature>
<keyword evidence="4" id="KW-0808">Transferase</keyword>
<evidence type="ECO:0000256" key="1">
    <source>
        <dbReference type="SAM" id="MobiDB-lite"/>
    </source>
</evidence>
<evidence type="ECO:0000259" key="3">
    <source>
        <dbReference type="Pfam" id="PF01757"/>
    </source>
</evidence>
<feature type="transmembrane region" description="Helical" evidence="2">
    <location>
        <begin position="330"/>
        <end position="350"/>
    </location>
</feature>
<feature type="transmembrane region" description="Helical" evidence="2">
    <location>
        <begin position="269"/>
        <end position="286"/>
    </location>
</feature>